<feature type="transmembrane region" description="Helical" evidence="1">
    <location>
        <begin position="86"/>
        <end position="107"/>
    </location>
</feature>
<evidence type="ECO:0008006" key="4">
    <source>
        <dbReference type="Google" id="ProtNLM"/>
    </source>
</evidence>
<reference evidence="2 3" key="1">
    <citation type="submission" date="2019-01" db="EMBL/GenBank/DDBJ databases">
        <title>Lujinxingia litoralis gen. nov., sp. nov. and Lujinxingia sediminis gen. nov., sp. nov., new members in the order Bradymonadales, isolated from coastal sediment.</title>
        <authorList>
            <person name="Li C.-M."/>
        </authorList>
    </citation>
    <scope>NUCLEOTIDE SEQUENCE [LARGE SCALE GENOMIC DNA]</scope>
    <source>
        <strain evidence="2 3">SEH01</strain>
    </source>
</reference>
<dbReference type="RefSeq" id="WP_127780269.1">
    <property type="nucleotide sequence ID" value="NZ_SADD01000005.1"/>
</dbReference>
<feature type="transmembrane region" description="Helical" evidence="1">
    <location>
        <begin position="113"/>
        <end position="132"/>
    </location>
</feature>
<feature type="transmembrane region" description="Helical" evidence="1">
    <location>
        <begin position="6"/>
        <end position="24"/>
    </location>
</feature>
<name>A0ABY0CTB2_9DELT</name>
<evidence type="ECO:0000313" key="3">
    <source>
        <dbReference type="Proteomes" id="UP000282926"/>
    </source>
</evidence>
<organism evidence="2 3">
    <name type="scientific">Lujinxingia sediminis</name>
    <dbReference type="NCBI Taxonomy" id="2480984"/>
    <lineage>
        <taxon>Bacteria</taxon>
        <taxon>Deltaproteobacteria</taxon>
        <taxon>Bradymonadales</taxon>
        <taxon>Lujinxingiaceae</taxon>
        <taxon>Lujinxingia</taxon>
    </lineage>
</organism>
<gene>
    <name evidence="2" type="ORF">EA187_10765</name>
</gene>
<dbReference type="Proteomes" id="UP000282926">
    <property type="component" value="Unassembled WGS sequence"/>
</dbReference>
<dbReference type="InterPro" id="IPR012340">
    <property type="entry name" value="NA-bd_OB-fold"/>
</dbReference>
<evidence type="ECO:0000313" key="2">
    <source>
        <dbReference type="EMBL" id="RVU44030.1"/>
    </source>
</evidence>
<comment type="caution">
    <text evidence="2">The sequence shown here is derived from an EMBL/GenBank/DDBJ whole genome shotgun (WGS) entry which is preliminary data.</text>
</comment>
<accession>A0ABY0CTB2</accession>
<keyword evidence="1" id="KW-0472">Membrane</keyword>
<dbReference type="Gene3D" id="2.40.50.140">
    <property type="entry name" value="Nucleic acid-binding proteins"/>
    <property type="match status" value="1"/>
</dbReference>
<keyword evidence="1" id="KW-1133">Transmembrane helix</keyword>
<protein>
    <recommendedName>
        <fullName evidence="4">NfeD-like C-terminal domain-containing protein</fullName>
    </recommendedName>
</protein>
<proteinExistence type="predicted"/>
<dbReference type="EMBL" id="SADD01000005">
    <property type="protein sequence ID" value="RVU44030.1"/>
    <property type="molecule type" value="Genomic_DNA"/>
</dbReference>
<sequence length="219" mass="23683">MLALYVFCLVFGGLFVAMTVFAGLGSDADLEADGEGDFDLDKEFEIDQEFDLDKEFELDKDLDGDAEKDFETQGGRRFRPLRSFKFYTYAMGFFGLTGTLLTVLGLASGGFAAGLSALMGLGAGFAVAYVLYLGGLSEGGRATNDDDFVGTTARVLLPVKKGQRGKVRVTIGGRSMDVMAVTEDDEVVLDLNEPCFVLGIEDGVARVVDMRALEERRQS</sequence>
<keyword evidence="3" id="KW-1185">Reference proteome</keyword>
<keyword evidence="1" id="KW-0812">Transmembrane</keyword>
<evidence type="ECO:0000256" key="1">
    <source>
        <dbReference type="SAM" id="Phobius"/>
    </source>
</evidence>